<reference evidence="1 3" key="1">
    <citation type="submission" date="2024-06" db="EMBL/GenBank/DDBJ databases">
        <title>The draft genome of Grus japonensis, version 3.</title>
        <authorList>
            <person name="Nabeshima K."/>
            <person name="Suzuki S."/>
            <person name="Onuma M."/>
        </authorList>
    </citation>
    <scope>NUCLEOTIDE SEQUENCE [LARGE SCALE GENOMIC DNA]</scope>
    <source>
        <strain evidence="1 3">451A</strain>
    </source>
</reference>
<dbReference type="PANTHER" id="PTHR33395">
    <property type="entry name" value="TRANSCRIPTASE, PUTATIVE-RELATED-RELATED"/>
    <property type="match status" value="1"/>
</dbReference>
<evidence type="ECO:0000313" key="3">
    <source>
        <dbReference type="Proteomes" id="UP001623348"/>
    </source>
</evidence>
<keyword evidence="3" id="KW-1185">Reference proteome</keyword>
<sequence>MVSDLLHHSDTHKSMGPDGIHPKVLRELVEVLTKPLSIIYQQSWLTGEVPADRRLANVPPIYKEGWKEDLGNYSPVSLTWVLMKVMEQIILSSIMQHVQDNQATRPSQHGFMKSRSCLTKLTSFCDKKTDIEALGCVQRRATKLVKDLENKSYDEQVRELGLFGLEKRRLRGDLGLDDDLKGGYSQVDVVLLSQITSNRTRRNGLKLHQGRFREDSRKNVFTDRVVKHRNSLLREVVESPSLEEFKTRVDVVLRDVV</sequence>
<gene>
    <name evidence="1" type="ORF">GRJ2_002971500</name>
    <name evidence="2" type="ORF">GRJ2_002998000</name>
</gene>
<dbReference type="EMBL" id="BAAFJT010000040">
    <property type="protein sequence ID" value="GAB0205324.1"/>
    <property type="molecule type" value="Genomic_DNA"/>
</dbReference>
<dbReference type="AlphaFoldDB" id="A0ABC9Y6B9"/>
<dbReference type="Proteomes" id="UP001623348">
    <property type="component" value="Unassembled WGS sequence"/>
</dbReference>
<name>A0ABC9Y6B9_GRUJA</name>
<proteinExistence type="predicted"/>
<evidence type="ECO:0000313" key="1">
    <source>
        <dbReference type="EMBL" id="GAB0205059.1"/>
    </source>
</evidence>
<dbReference type="PANTHER" id="PTHR33395:SF22">
    <property type="entry name" value="REVERSE TRANSCRIPTASE DOMAIN-CONTAINING PROTEIN"/>
    <property type="match status" value="1"/>
</dbReference>
<dbReference type="EMBL" id="BAAFJT010000040">
    <property type="protein sequence ID" value="GAB0205059.1"/>
    <property type="molecule type" value="Genomic_DNA"/>
</dbReference>
<comment type="caution">
    <text evidence="1">The sequence shown here is derived from an EMBL/GenBank/DDBJ whole genome shotgun (WGS) entry which is preliminary data.</text>
</comment>
<protein>
    <submittedName>
        <fullName evidence="1">Mitochondrial enolase superfamily member 1</fullName>
    </submittedName>
</protein>
<evidence type="ECO:0000313" key="2">
    <source>
        <dbReference type="EMBL" id="GAB0205324.1"/>
    </source>
</evidence>
<accession>A0ABC9Y6B9</accession>
<organism evidence="1 3">
    <name type="scientific">Grus japonensis</name>
    <name type="common">Japanese crane</name>
    <name type="synonym">Red-crowned crane</name>
    <dbReference type="NCBI Taxonomy" id="30415"/>
    <lineage>
        <taxon>Eukaryota</taxon>
        <taxon>Metazoa</taxon>
        <taxon>Chordata</taxon>
        <taxon>Craniata</taxon>
        <taxon>Vertebrata</taxon>
        <taxon>Euteleostomi</taxon>
        <taxon>Archelosauria</taxon>
        <taxon>Archosauria</taxon>
        <taxon>Dinosauria</taxon>
        <taxon>Saurischia</taxon>
        <taxon>Theropoda</taxon>
        <taxon>Coelurosauria</taxon>
        <taxon>Aves</taxon>
        <taxon>Neognathae</taxon>
        <taxon>Neoaves</taxon>
        <taxon>Gruiformes</taxon>
        <taxon>Gruidae</taxon>
        <taxon>Grus</taxon>
    </lineage>
</organism>